<dbReference type="EMBL" id="JAATIS010004753">
    <property type="protein sequence ID" value="KAG2460939.1"/>
    <property type="molecule type" value="Genomic_DNA"/>
</dbReference>
<keyword evidence="2" id="KW-0479">Metal-binding</keyword>
<dbReference type="GO" id="GO:0005509">
    <property type="term" value="F:calcium ion binding"/>
    <property type="evidence" value="ECO:0007669"/>
    <property type="project" value="InterPro"/>
</dbReference>
<dbReference type="InterPro" id="IPR019775">
    <property type="entry name" value="WD40_repeat_CS"/>
</dbReference>
<dbReference type="Gene3D" id="2.130.10.10">
    <property type="entry name" value="YVTN repeat-like/Quinoprotein amine dehydrogenase"/>
    <property type="match status" value="3"/>
</dbReference>
<dbReference type="Pfam" id="PF00400">
    <property type="entry name" value="WD40"/>
    <property type="match status" value="4"/>
</dbReference>
<dbReference type="InterPro" id="IPR018247">
    <property type="entry name" value="EF_Hand_1_Ca_BS"/>
</dbReference>
<dbReference type="SUPFAM" id="SSF47473">
    <property type="entry name" value="EF-hand"/>
    <property type="match status" value="1"/>
</dbReference>
<dbReference type="PROSITE" id="PS50082">
    <property type="entry name" value="WD_REPEATS_2"/>
    <property type="match status" value="5"/>
</dbReference>
<reference evidence="8 9" key="1">
    <citation type="journal article" date="2021" name="Cell">
        <title>Tracing the genetic footprints of vertebrate landing in non-teleost ray-finned fishes.</title>
        <authorList>
            <person name="Bi X."/>
            <person name="Wang K."/>
            <person name="Yang L."/>
            <person name="Pan H."/>
            <person name="Jiang H."/>
            <person name="Wei Q."/>
            <person name="Fang M."/>
            <person name="Yu H."/>
            <person name="Zhu C."/>
            <person name="Cai Y."/>
            <person name="He Y."/>
            <person name="Gan X."/>
            <person name="Zeng H."/>
            <person name="Yu D."/>
            <person name="Zhu Y."/>
            <person name="Jiang H."/>
            <person name="Qiu Q."/>
            <person name="Yang H."/>
            <person name="Zhang Y.E."/>
            <person name="Wang W."/>
            <person name="Zhu M."/>
            <person name="He S."/>
            <person name="Zhang G."/>
        </authorList>
    </citation>
    <scope>NUCLEOTIDE SEQUENCE [LARGE SCALE GENOMIC DNA]</scope>
    <source>
        <strain evidence="8">Bchr_013</strain>
    </source>
</reference>
<dbReference type="Gene3D" id="1.10.238.10">
    <property type="entry name" value="EF-hand"/>
    <property type="match status" value="1"/>
</dbReference>
<dbReference type="PANTHER" id="PTHR44324">
    <property type="entry name" value="WD40 REPEAT DOMAIN 95"/>
    <property type="match status" value="1"/>
</dbReference>
<dbReference type="InterPro" id="IPR015943">
    <property type="entry name" value="WD40/YVTN_repeat-like_dom_sf"/>
</dbReference>
<feature type="repeat" description="WD" evidence="5">
    <location>
        <begin position="492"/>
        <end position="533"/>
    </location>
</feature>
<evidence type="ECO:0000256" key="1">
    <source>
        <dbReference type="ARBA" id="ARBA00022574"/>
    </source>
</evidence>
<dbReference type="PROSITE" id="PS00018">
    <property type="entry name" value="EF_HAND_1"/>
    <property type="match status" value="1"/>
</dbReference>
<organism evidence="8 9">
    <name type="scientific">Polypterus senegalus</name>
    <name type="common">Senegal bichir</name>
    <dbReference type="NCBI Taxonomy" id="55291"/>
    <lineage>
        <taxon>Eukaryota</taxon>
        <taxon>Metazoa</taxon>
        <taxon>Chordata</taxon>
        <taxon>Craniata</taxon>
        <taxon>Vertebrata</taxon>
        <taxon>Euteleostomi</taxon>
        <taxon>Actinopterygii</taxon>
        <taxon>Polypteriformes</taxon>
        <taxon>Polypteridae</taxon>
        <taxon>Polypterus</taxon>
    </lineage>
</organism>
<keyword evidence="1 5" id="KW-0853">WD repeat</keyword>
<dbReference type="InterPro" id="IPR036322">
    <property type="entry name" value="WD40_repeat_dom_sf"/>
</dbReference>
<feature type="region of interest" description="Disordered" evidence="6">
    <location>
        <begin position="931"/>
        <end position="951"/>
    </location>
</feature>
<dbReference type="PROSITE" id="PS50294">
    <property type="entry name" value="WD_REPEATS_REGION"/>
    <property type="match status" value="1"/>
</dbReference>
<feature type="repeat" description="WD" evidence="5">
    <location>
        <begin position="587"/>
        <end position="628"/>
    </location>
</feature>
<keyword evidence="9" id="KW-1185">Reference proteome</keyword>
<dbReference type="SMART" id="SM00320">
    <property type="entry name" value="WD40"/>
    <property type="match status" value="8"/>
</dbReference>
<evidence type="ECO:0000256" key="4">
    <source>
        <dbReference type="ARBA" id="ARBA00022837"/>
    </source>
</evidence>
<feature type="repeat" description="WD" evidence="5">
    <location>
        <begin position="638"/>
        <end position="672"/>
    </location>
</feature>
<dbReference type="InterPro" id="IPR051242">
    <property type="entry name" value="WD-EF-hand_domain"/>
</dbReference>
<evidence type="ECO:0000256" key="3">
    <source>
        <dbReference type="ARBA" id="ARBA00022737"/>
    </source>
</evidence>
<dbReference type="AlphaFoldDB" id="A0A8X7X4X6"/>
<gene>
    <name evidence="8" type="primary">Wdr49_2</name>
    <name evidence="8" type="ORF">GTO96_0011549</name>
</gene>
<dbReference type="InterPro" id="IPR001680">
    <property type="entry name" value="WD40_rpt"/>
</dbReference>
<dbReference type="PROSITE" id="PS50222">
    <property type="entry name" value="EF_HAND_2"/>
    <property type="match status" value="1"/>
</dbReference>
<feature type="repeat" description="WD" evidence="5">
    <location>
        <begin position="456"/>
        <end position="481"/>
    </location>
</feature>
<evidence type="ECO:0000256" key="6">
    <source>
        <dbReference type="SAM" id="MobiDB-lite"/>
    </source>
</evidence>
<evidence type="ECO:0000256" key="5">
    <source>
        <dbReference type="PROSITE-ProRule" id="PRU00221"/>
    </source>
</evidence>
<protein>
    <submittedName>
        <fullName evidence="8">WDR49 protein</fullName>
    </submittedName>
</protein>
<keyword evidence="3" id="KW-0677">Repeat</keyword>
<dbReference type="SUPFAM" id="SSF50978">
    <property type="entry name" value="WD40 repeat-like"/>
    <property type="match status" value="2"/>
</dbReference>
<comment type="caution">
    <text evidence="8">The sequence shown here is derived from an EMBL/GenBank/DDBJ whole genome shotgun (WGS) entry which is preliminary data.</text>
</comment>
<dbReference type="Pfam" id="PF13499">
    <property type="entry name" value="EF-hand_7"/>
    <property type="match status" value="1"/>
</dbReference>
<name>A0A8X7X4X6_POLSE</name>
<feature type="compositionally biased region" description="Basic and acidic residues" evidence="6">
    <location>
        <begin position="1033"/>
        <end position="1051"/>
    </location>
</feature>
<dbReference type="InterPro" id="IPR011992">
    <property type="entry name" value="EF-hand-dom_pair"/>
</dbReference>
<dbReference type="Proteomes" id="UP000886611">
    <property type="component" value="Unassembled WGS sequence"/>
</dbReference>
<dbReference type="InterPro" id="IPR002048">
    <property type="entry name" value="EF_hand_dom"/>
</dbReference>
<feature type="non-terminal residue" evidence="8">
    <location>
        <position position="1071"/>
    </location>
</feature>
<evidence type="ECO:0000256" key="2">
    <source>
        <dbReference type="ARBA" id="ARBA00022723"/>
    </source>
</evidence>
<evidence type="ECO:0000313" key="8">
    <source>
        <dbReference type="EMBL" id="KAG2460939.1"/>
    </source>
</evidence>
<dbReference type="PANTHER" id="PTHR44324:SF3">
    <property type="entry name" value="WD REPEAT-CONTAINING PROTEIN 49-LIKE"/>
    <property type="match status" value="1"/>
</dbReference>
<dbReference type="PROSITE" id="PS00678">
    <property type="entry name" value="WD_REPEATS_1"/>
    <property type="match status" value="3"/>
</dbReference>
<evidence type="ECO:0000259" key="7">
    <source>
        <dbReference type="PROSITE" id="PS50222"/>
    </source>
</evidence>
<accession>A0A8X7X4X6</accession>
<feature type="region of interest" description="Disordered" evidence="6">
    <location>
        <begin position="177"/>
        <end position="199"/>
    </location>
</feature>
<feature type="region of interest" description="Disordered" evidence="6">
    <location>
        <begin position="1033"/>
        <end position="1071"/>
    </location>
</feature>
<sequence>MPSVLILKVIFKKHIQDPSSLLFDYSAFGVSCQCWANRSSTPPPPPLLRRDLRLAANLPVWPSRAGRKEAAALILSLGIAAFATPVPEHLSMPLPQVLQKRSQALQRRLLWESTLAEVREFLKKEGEQKRGTRHESFSSDEKILRFDQEQNVRLEEELQLSHLRQLEEVFSSYVPLGDKGMEENGGRTNGRKAGPPRQPGCMTLAEFQETLTSLVGSEKWADQMELLFNKVDTSCDGYVDWDEFCTYMLMRYKEKDYVNNGRDTTFTSQPLIKHCLHNKVCSKAADSQTGRRRFKTWTTDAVYMANVHKIAVATTSRDIHFFDISTSNCFEEFHLFVRNFSFFDQAPESCSLLLWGDDAGNVNLMWFLRPLVGMFEKPFTEEEGPQKVFMQEIKEHHRLVSHQCLAGIHPQPISKIMYVPDGDLVITSSGSPSMAVHIMDIQRKKKTYTWKISKGVTCFDFSKPLNLLVTGGMDHMVRLWNQYVTSGPVAVLQGHCVTLMDVAIYEPLSQIFSYSKDAVLKVWSITSQRCLKTLVLKFPSVLAGHILEHGEFPFLLVKSTPSALLVSCGDYIGLLQLQKDDSEDRVPATHNGRVSAAVYNSFFHQVVTACEDSSLAVWDVETGAKCLQLNNVHGKEEITCVSFDVSQRRLITGARNGTIKIWNIQNGHNLHKLQPLGEAEVTGLISFQEHRLLAIGWNKKLALYNMANPEDVHIMADISWLDGHLHKEDILTVDYCPSLGLVATGSFDGEIIVWNLERQRVVFYLRRSPSRSSPAPVDKLLFLQHRATSKTWTSKSILVSSEAGEIHWWSLSGSRHSNSYFYAPAEPEESVLALSTDELNRYLVSGDTAGTIRVWNIVDYGLQIIDQKSSLDPPLLFSWKAHLGTIVSAQHFSLHSQSFIMSASADQTARIWTLGGRSPWGQVTKVETKQNGAPVQTDLGTEESPVQSSKDKCHKYDTASLGQEFIIKELRNERCSVSASRSLWEPSYKAITSQTLPSVSIHQRKDMQEFILPNDLPGSNWMSSHEFKQLVEPHTPEAQSLERDEQSEMKNRHMASAKDCFLPPIGLKNDP</sequence>
<evidence type="ECO:0000313" key="9">
    <source>
        <dbReference type="Proteomes" id="UP000886611"/>
    </source>
</evidence>
<keyword evidence="4" id="KW-0106">Calcium</keyword>
<feature type="repeat" description="WD" evidence="5">
    <location>
        <begin position="723"/>
        <end position="764"/>
    </location>
</feature>
<feature type="domain" description="EF-hand" evidence="7">
    <location>
        <begin position="219"/>
        <end position="254"/>
    </location>
</feature>
<proteinExistence type="predicted"/>
<feature type="non-terminal residue" evidence="8">
    <location>
        <position position="1"/>
    </location>
</feature>